<dbReference type="Gene3D" id="1.20.120.1760">
    <property type="match status" value="1"/>
</dbReference>
<dbReference type="InterPro" id="IPR048254">
    <property type="entry name" value="CDP_ALCOHOL_P_TRANSF_CS"/>
</dbReference>
<dbReference type="AlphaFoldDB" id="A0A1H0FXT1"/>
<dbReference type="STRING" id="206665.SAMN04488516_11517"/>
<proteinExistence type="inferred from homology"/>
<organism evidence="4 5">
    <name type="scientific">Desulfonauticus submarinus</name>
    <dbReference type="NCBI Taxonomy" id="206665"/>
    <lineage>
        <taxon>Bacteria</taxon>
        <taxon>Pseudomonadati</taxon>
        <taxon>Thermodesulfobacteriota</taxon>
        <taxon>Desulfovibrionia</taxon>
        <taxon>Desulfovibrionales</taxon>
        <taxon>Desulfonauticaceae</taxon>
        <taxon>Desulfonauticus</taxon>
    </lineage>
</organism>
<keyword evidence="3" id="KW-0472">Membrane</keyword>
<feature type="transmembrane region" description="Helical" evidence="3">
    <location>
        <begin position="177"/>
        <end position="196"/>
    </location>
</feature>
<feature type="transmembrane region" description="Helical" evidence="3">
    <location>
        <begin position="34"/>
        <end position="65"/>
    </location>
</feature>
<evidence type="ECO:0000313" key="4">
    <source>
        <dbReference type="EMBL" id="SDN99371.1"/>
    </source>
</evidence>
<sequence length="203" mass="23400">MNWKTYSITLRYYDFLEKNFFPILKNKNISPAQISFAGFVFALLVPLGFWLHIFWGLLLILLSGFSDSIDGQYARITKRVSIQGAFWDSVLDRISDAFYLMGIFILFLKQGKWVFVAGNVILFVLLLCFLISYIKAKAESLGISCESGIMDRATRTVYLIIWLFLILIFGMKDGLMWVGLTLFMLLCFITVVQRLIEVNVKIK</sequence>
<accession>A0A1H0FXT1</accession>
<dbReference type="GO" id="GO:0016020">
    <property type="term" value="C:membrane"/>
    <property type="evidence" value="ECO:0007669"/>
    <property type="project" value="InterPro"/>
</dbReference>
<dbReference type="OrthoDB" id="9785831at2"/>
<feature type="transmembrane region" description="Helical" evidence="3">
    <location>
        <begin position="155"/>
        <end position="171"/>
    </location>
</feature>
<dbReference type="EMBL" id="FNIN01000015">
    <property type="protein sequence ID" value="SDN99371.1"/>
    <property type="molecule type" value="Genomic_DNA"/>
</dbReference>
<protein>
    <submittedName>
        <fullName evidence="4">CDP-diacylglycerol--glycerol-3-phosphate 3-phosphatidyltransferase</fullName>
    </submittedName>
</protein>
<dbReference type="InterPro" id="IPR000462">
    <property type="entry name" value="CDP-OH_P_trans"/>
</dbReference>
<dbReference type="InterPro" id="IPR043130">
    <property type="entry name" value="CDP-OH_PTrfase_TM_dom"/>
</dbReference>
<keyword evidence="3" id="KW-1133">Transmembrane helix</keyword>
<evidence type="ECO:0000256" key="1">
    <source>
        <dbReference type="ARBA" id="ARBA00022679"/>
    </source>
</evidence>
<dbReference type="Pfam" id="PF01066">
    <property type="entry name" value="CDP-OH_P_transf"/>
    <property type="match status" value="1"/>
</dbReference>
<dbReference type="GO" id="GO:0008654">
    <property type="term" value="P:phospholipid biosynthetic process"/>
    <property type="evidence" value="ECO:0007669"/>
    <property type="project" value="InterPro"/>
</dbReference>
<dbReference type="RefSeq" id="WP_159427726.1">
    <property type="nucleotide sequence ID" value="NZ_FNIN01000015.1"/>
</dbReference>
<evidence type="ECO:0000256" key="3">
    <source>
        <dbReference type="SAM" id="Phobius"/>
    </source>
</evidence>
<keyword evidence="1 2" id="KW-0808">Transferase</keyword>
<feature type="transmembrane region" description="Helical" evidence="3">
    <location>
        <begin position="113"/>
        <end position="134"/>
    </location>
</feature>
<evidence type="ECO:0000256" key="2">
    <source>
        <dbReference type="RuleBase" id="RU003750"/>
    </source>
</evidence>
<comment type="similarity">
    <text evidence="2">Belongs to the CDP-alcohol phosphatidyltransferase class-I family.</text>
</comment>
<dbReference type="PROSITE" id="PS00379">
    <property type="entry name" value="CDP_ALCOHOL_P_TRANSF"/>
    <property type="match status" value="1"/>
</dbReference>
<dbReference type="Proteomes" id="UP000199602">
    <property type="component" value="Unassembled WGS sequence"/>
</dbReference>
<evidence type="ECO:0000313" key="5">
    <source>
        <dbReference type="Proteomes" id="UP000199602"/>
    </source>
</evidence>
<keyword evidence="3" id="KW-0812">Transmembrane</keyword>
<dbReference type="GO" id="GO:0016780">
    <property type="term" value="F:phosphotransferase activity, for other substituted phosphate groups"/>
    <property type="evidence" value="ECO:0007669"/>
    <property type="project" value="InterPro"/>
</dbReference>
<reference evidence="4 5" key="1">
    <citation type="submission" date="2016-10" db="EMBL/GenBank/DDBJ databases">
        <authorList>
            <person name="de Groot N.N."/>
        </authorList>
    </citation>
    <scope>NUCLEOTIDE SEQUENCE [LARGE SCALE GENOMIC DNA]</scope>
    <source>
        <strain evidence="4 5">DSM 15269</strain>
    </source>
</reference>
<keyword evidence="5" id="KW-1185">Reference proteome</keyword>
<name>A0A1H0FXT1_9BACT</name>
<gene>
    <name evidence="4" type="ORF">SAMN04488516_11517</name>
</gene>